<evidence type="ECO:0000313" key="2">
    <source>
        <dbReference type="EMBL" id="RMX49699.1"/>
    </source>
</evidence>
<dbReference type="Proteomes" id="UP000275408">
    <property type="component" value="Unassembled WGS sequence"/>
</dbReference>
<dbReference type="EMBL" id="RCHS01002064">
    <property type="protein sequence ID" value="RMX49699.1"/>
    <property type="molecule type" value="Genomic_DNA"/>
</dbReference>
<proteinExistence type="predicted"/>
<protein>
    <submittedName>
        <fullName evidence="2">Uncharacterized protein</fullName>
    </submittedName>
</protein>
<evidence type="ECO:0000313" key="3">
    <source>
        <dbReference type="Proteomes" id="UP000275408"/>
    </source>
</evidence>
<organism evidence="2 3">
    <name type="scientific">Pocillopora damicornis</name>
    <name type="common">Cauliflower coral</name>
    <name type="synonym">Millepora damicornis</name>
    <dbReference type="NCBI Taxonomy" id="46731"/>
    <lineage>
        <taxon>Eukaryota</taxon>
        <taxon>Metazoa</taxon>
        <taxon>Cnidaria</taxon>
        <taxon>Anthozoa</taxon>
        <taxon>Hexacorallia</taxon>
        <taxon>Scleractinia</taxon>
        <taxon>Astrocoeniina</taxon>
        <taxon>Pocilloporidae</taxon>
        <taxon>Pocillopora</taxon>
    </lineage>
</organism>
<dbReference type="AlphaFoldDB" id="A0A3M6U815"/>
<gene>
    <name evidence="2" type="ORF">pdam_00008605</name>
</gene>
<keyword evidence="1" id="KW-0175">Coiled coil</keyword>
<evidence type="ECO:0000256" key="1">
    <source>
        <dbReference type="SAM" id="Coils"/>
    </source>
</evidence>
<accession>A0A3M6U815</accession>
<feature type="coiled-coil region" evidence="1">
    <location>
        <begin position="41"/>
        <end position="68"/>
    </location>
</feature>
<keyword evidence="3" id="KW-1185">Reference proteome</keyword>
<name>A0A3M6U815_POCDA</name>
<sequence>MAESSSAIMIGEVLINATAFVGGSFRAKYLSGDQKSVEEEKERHNVAVERYQVAYKKYQENRTKLTKLLDWITTNNRVKKRQNRMWWTQLYNEVHNEELDLREPQLSDFYKPMRQNDPSWRNGFGFGIGCCSFLLNYNKRGRKLSRVYYSPEGFWEGLPAVKKLVKEAGVSEDVAKPWLMRQAIWKIYLHAPKCISRPTFDVQSPNAVHQADLLFLPHQIKVYKYGLPVLPKTFQTIYECGPLR</sequence>
<reference evidence="2 3" key="1">
    <citation type="journal article" date="2018" name="Sci. Rep.">
        <title>Comparative analysis of the Pocillopora damicornis genome highlights role of immune system in coral evolution.</title>
        <authorList>
            <person name="Cunning R."/>
            <person name="Bay R.A."/>
            <person name="Gillette P."/>
            <person name="Baker A.C."/>
            <person name="Traylor-Knowles N."/>
        </authorList>
    </citation>
    <scope>NUCLEOTIDE SEQUENCE [LARGE SCALE GENOMIC DNA]</scope>
    <source>
        <strain evidence="2">RSMAS</strain>
        <tissue evidence="2">Whole animal</tissue>
    </source>
</reference>
<comment type="caution">
    <text evidence="2">The sequence shown here is derived from an EMBL/GenBank/DDBJ whole genome shotgun (WGS) entry which is preliminary data.</text>
</comment>